<evidence type="ECO:0000313" key="5">
    <source>
        <dbReference type="Proteomes" id="UP000298491"/>
    </source>
</evidence>
<evidence type="ECO:0000313" key="4">
    <source>
        <dbReference type="EMBL" id="TGC88187.1"/>
    </source>
</evidence>
<dbReference type="Gene3D" id="3.30.420.40">
    <property type="match status" value="2"/>
</dbReference>
<keyword evidence="2" id="KW-0547">Nucleotide-binding</keyword>
<evidence type="ECO:0000256" key="3">
    <source>
        <dbReference type="ARBA" id="ARBA00022840"/>
    </source>
</evidence>
<gene>
    <name evidence="4" type="ORF">C9F09_16745</name>
</gene>
<accession>A0A659QP51</accession>
<evidence type="ECO:0000256" key="2">
    <source>
        <dbReference type="ARBA" id="ARBA00022741"/>
    </source>
</evidence>
<dbReference type="GO" id="GO:0140662">
    <property type="term" value="F:ATP-dependent protein folding chaperone"/>
    <property type="evidence" value="ECO:0007669"/>
    <property type="project" value="InterPro"/>
</dbReference>
<dbReference type="Pfam" id="PF00012">
    <property type="entry name" value="HSP70"/>
    <property type="match status" value="1"/>
</dbReference>
<comment type="caution">
    <text evidence="4">The sequence shown here is derived from an EMBL/GenBank/DDBJ whole genome shotgun (WGS) entry which is preliminary data.</text>
</comment>
<organism evidence="4 5">
    <name type="scientific">Salmonella enterica subsp. enterica serovar Wilhelmsburg</name>
    <dbReference type="NCBI Taxonomy" id="1960126"/>
    <lineage>
        <taxon>Bacteria</taxon>
        <taxon>Pseudomonadati</taxon>
        <taxon>Pseudomonadota</taxon>
        <taxon>Gammaproteobacteria</taxon>
        <taxon>Enterobacterales</taxon>
        <taxon>Enterobacteriaceae</taxon>
        <taxon>Salmonella</taxon>
    </lineage>
</organism>
<dbReference type="InterPro" id="IPR018181">
    <property type="entry name" value="Heat_shock_70_CS"/>
</dbReference>
<proteinExistence type="inferred from homology"/>
<dbReference type="GO" id="GO:0005524">
    <property type="term" value="F:ATP binding"/>
    <property type="evidence" value="ECO:0007669"/>
    <property type="project" value="UniProtKB-KW"/>
</dbReference>
<dbReference type="InterPro" id="IPR013126">
    <property type="entry name" value="Hsp_70_fam"/>
</dbReference>
<reference evidence="4 5" key="1">
    <citation type="submission" date="2018-03" db="EMBL/GenBank/DDBJ databases">
        <title>Non-Typhoidal Salmonella genome sequencing and assembly.</title>
        <authorList>
            <person name="Matchawe C."/>
        </authorList>
    </citation>
    <scope>NUCLEOTIDE SEQUENCE [LARGE SCALE GENOMIC DNA]</scope>
    <source>
        <strain evidence="4 5">35dea</strain>
    </source>
</reference>
<name>A0A659QP51_SALET</name>
<dbReference type="PROSITE" id="PS00329">
    <property type="entry name" value="HSP70_2"/>
    <property type="match status" value="1"/>
</dbReference>
<feature type="non-terminal residue" evidence="4">
    <location>
        <position position="1"/>
    </location>
</feature>
<protein>
    <submittedName>
        <fullName evidence="4">Molecular chaperone</fullName>
    </submittedName>
</protein>
<keyword evidence="3" id="KW-0067">ATP-binding</keyword>
<dbReference type="AlphaFoldDB" id="A0A659QP51"/>
<feature type="non-terminal residue" evidence="4">
    <location>
        <position position="81"/>
    </location>
</feature>
<dbReference type="EMBL" id="PYKB01001001">
    <property type="protein sequence ID" value="TGC88187.1"/>
    <property type="molecule type" value="Genomic_DNA"/>
</dbReference>
<comment type="similarity">
    <text evidence="1">Belongs to the heat shock protein 70 family.</text>
</comment>
<sequence>NSPGLGGADATRQAQGMLERAAKRAGFQEVVFQYEPVAAGLDYEATLREEKRVLVVDIGGGTPACSMLLVGPQWRRRAERG</sequence>
<dbReference type="Proteomes" id="UP000298491">
    <property type="component" value="Unassembled WGS sequence"/>
</dbReference>
<evidence type="ECO:0000256" key="1">
    <source>
        <dbReference type="ARBA" id="ARBA00007381"/>
    </source>
</evidence>